<comment type="caution">
    <text evidence="1">The sequence shown here is derived from an EMBL/GenBank/DDBJ whole genome shotgun (WGS) entry which is preliminary data.</text>
</comment>
<evidence type="ECO:0000313" key="3">
    <source>
        <dbReference type="Proteomes" id="UP000692954"/>
    </source>
</evidence>
<reference evidence="1" key="1">
    <citation type="submission" date="2021-01" db="EMBL/GenBank/DDBJ databases">
        <authorList>
            <consortium name="Genoscope - CEA"/>
            <person name="William W."/>
        </authorList>
    </citation>
    <scope>NUCLEOTIDE SEQUENCE</scope>
</reference>
<dbReference type="EMBL" id="CAJJDN010000155">
    <property type="protein sequence ID" value="CAD8125029.1"/>
    <property type="molecule type" value="Genomic_DNA"/>
</dbReference>
<dbReference type="AlphaFoldDB" id="A0A8S1RAX1"/>
<name>A0A8S1RAX1_9CILI</name>
<protein>
    <submittedName>
        <fullName evidence="1">Uncharacterized protein</fullName>
    </submittedName>
</protein>
<evidence type="ECO:0000313" key="1">
    <source>
        <dbReference type="EMBL" id="CAD8125028.1"/>
    </source>
</evidence>
<accession>A0A8S1RAX1</accession>
<organism evidence="1 3">
    <name type="scientific">Paramecium sonneborni</name>
    <dbReference type="NCBI Taxonomy" id="65129"/>
    <lineage>
        <taxon>Eukaryota</taxon>
        <taxon>Sar</taxon>
        <taxon>Alveolata</taxon>
        <taxon>Ciliophora</taxon>
        <taxon>Intramacronucleata</taxon>
        <taxon>Oligohymenophorea</taxon>
        <taxon>Peniculida</taxon>
        <taxon>Parameciidae</taxon>
        <taxon>Paramecium</taxon>
    </lineage>
</organism>
<proteinExistence type="predicted"/>
<evidence type="ECO:0000313" key="2">
    <source>
        <dbReference type="EMBL" id="CAD8125029.1"/>
    </source>
</evidence>
<keyword evidence="3" id="KW-1185">Reference proteome</keyword>
<gene>
    <name evidence="1" type="ORF">PSON_ATCC_30995.1.T1550106</name>
    <name evidence="2" type="ORF">PSON_ATCC_30995.1.T1550107</name>
</gene>
<dbReference type="EMBL" id="CAJJDN010000155">
    <property type="protein sequence ID" value="CAD8125028.1"/>
    <property type="molecule type" value="Genomic_DNA"/>
</dbReference>
<dbReference type="Proteomes" id="UP000692954">
    <property type="component" value="Unassembled WGS sequence"/>
</dbReference>
<sequence length="50" mass="6077">MISLRGFCQWKMNLYTFETQQKNLIILQNQCKKEIIHQIKAVMRCIIHLK</sequence>